<reference evidence="2 3" key="1">
    <citation type="submission" date="2019-06" db="EMBL/GenBank/DDBJ databases">
        <title>Genome Sequence of the Brown Rot Fungal Pathogen Monilinia fructicola.</title>
        <authorList>
            <person name="De Miccolis Angelini R.M."/>
            <person name="Landi L."/>
            <person name="Abate D."/>
            <person name="Pollastro S."/>
            <person name="Romanazzi G."/>
            <person name="Faretra F."/>
        </authorList>
    </citation>
    <scope>NUCLEOTIDE SEQUENCE [LARGE SCALE GENOMIC DNA]</scope>
    <source>
        <strain evidence="2 3">Mfrc123</strain>
    </source>
</reference>
<evidence type="ECO:0000313" key="3">
    <source>
        <dbReference type="Proteomes" id="UP000322873"/>
    </source>
</evidence>
<evidence type="ECO:0000256" key="1">
    <source>
        <dbReference type="SAM" id="MobiDB-lite"/>
    </source>
</evidence>
<sequence length="157" mass="18509">MTSPTSNLSDPPHDPKTNNNTIKITDPITEANDITNAKAIANTTTTVALKNPRILNPLTMFSLKHCCYKLRERIVEDEKKENGDEKGEADIRELERREMEMERDAMEVRERERREIQRREAERERVQMEWEWEVEEREREALKRKAEERRGCEGPGS</sequence>
<keyword evidence="3" id="KW-1185">Reference proteome</keyword>
<comment type="caution">
    <text evidence="2">The sequence shown here is derived from an EMBL/GenBank/DDBJ whole genome shotgun (WGS) entry which is preliminary data.</text>
</comment>
<dbReference type="EMBL" id="VICG01000006">
    <property type="protein sequence ID" value="KAA8570720.1"/>
    <property type="molecule type" value="Genomic_DNA"/>
</dbReference>
<gene>
    <name evidence="2" type="ORF">EYC84_000115</name>
</gene>
<accession>A0A5M9JPZ4</accession>
<protein>
    <submittedName>
        <fullName evidence="2">Uncharacterized protein</fullName>
    </submittedName>
</protein>
<dbReference type="AlphaFoldDB" id="A0A5M9JPZ4"/>
<organism evidence="2 3">
    <name type="scientific">Monilinia fructicola</name>
    <name type="common">Brown rot fungus</name>
    <name type="synonym">Ciboria fructicola</name>
    <dbReference type="NCBI Taxonomy" id="38448"/>
    <lineage>
        <taxon>Eukaryota</taxon>
        <taxon>Fungi</taxon>
        <taxon>Dikarya</taxon>
        <taxon>Ascomycota</taxon>
        <taxon>Pezizomycotina</taxon>
        <taxon>Leotiomycetes</taxon>
        <taxon>Helotiales</taxon>
        <taxon>Sclerotiniaceae</taxon>
        <taxon>Monilinia</taxon>
    </lineage>
</organism>
<proteinExistence type="predicted"/>
<name>A0A5M9JPZ4_MONFR</name>
<evidence type="ECO:0000313" key="2">
    <source>
        <dbReference type="EMBL" id="KAA8570720.1"/>
    </source>
</evidence>
<feature type="region of interest" description="Disordered" evidence="1">
    <location>
        <begin position="1"/>
        <end position="22"/>
    </location>
</feature>
<dbReference type="Proteomes" id="UP000322873">
    <property type="component" value="Unassembled WGS sequence"/>
</dbReference>
<feature type="region of interest" description="Disordered" evidence="1">
    <location>
        <begin position="100"/>
        <end position="120"/>
    </location>
</feature>